<reference evidence="1" key="1">
    <citation type="journal article" date="2015" name="Nature">
        <title>Complex archaea that bridge the gap between prokaryotes and eukaryotes.</title>
        <authorList>
            <person name="Spang A."/>
            <person name="Saw J.H."/>
            <person name="Jorgensen S.L."/>
            <person name="Zaremba-Niedzwiedzka K."/>
            <person name="Martijn J."/>
            <person name="Lind A.E."/>
            <person name="van Eijk R."/>
            <person name="Schleper C."/>
            <person name="Guy L."/>
            <person name="Ettema T.J."/>
        </authorList>
    </citation>
    <scope>NUCLEOTIDE SEQUENCE</scope>
</reference>
<dbReference type="EMBL" id="LAZR01006897">
    <property type="protein sequence ID" value="KKM88910.1"/>
    <property type="molecule type" value="Genomic_DNA"/>
</dbReference>
<name>A0A0F9NJA0_9ZZZZ</name>
<protein>
    <submittedName>
        <fullName evidence="1">Uncharacterized protein</fullName>
    </submittedName>
</protein>
<accession>A0A0F9NJA0</accession>
<evidence type="ECO:0000313" key="1">
    <source>
        <dbReference type="EMBL" id="KKM88910.1"/>
    </source>
</evidence>
<dbReference type="AlphaFoldDB" id="A0A0F9NJA0"/>
<sequence>MKKLLFLLMFLSTVACGQQFHWPWPTNLRLAVYALNHYAQVRHIAPNVPSYQLWAIDKASLIRVEAAARRVSPDAMFKSYMSVAKVQPTKQNVAYPHSIGFDRLDDSDWYTVDNRHFWLRLGQAATARKVQDWIVPEIIRRGWSLVHFNNVVPPWAWSGAQPWPVQMTHVRALTQRLNVASIRTEVNTATVPGLMTDEQIQLLTVSANGFTFEMAWHRNILKRRTRIERQLVIYRRWLGQDKAVGWHIVLDPTKVSSSRTRLDVQDAEARFLAALAMCVREPGDFLWVGARFYRITHDEKWSRWVEDAGVALGPWEMPNAVDPPATISRRYTNGIIVASFVLRDGWFFPRKN</sequence>
<proteinExistence type="predicted"/>
<organism evidence="1">
    <name type="scientific">marine sediment metagenome</name>
    <dbReference type="NCBI Taxonomy" id="412755"/>
    <lineage>
        <taxon>unclassified sequences</taxon>
        <taxon>metagenomes</taxon>
        <taxon>ecological metagenomes</taxon>
    </lineage>
</organism>
<gene>
    <name evidence="1" type="ORF">LCGC14_1253940</name>
</gene>
<comment type="caution">
    <text evidence="1">The sequence shown here is derived from an EMBL/GenBank/DDBJ whole genome shotgun (WGS) entry which is preliminary data.</text>
</comment>
<dbReference type="PROSITE" id="PS51257">
    <property type="entry name" value="PROKAR_LIPOPROTEIN"/>
    <property type="match status" value="1"/>
</dbReference>